<organism evidence="2 3">
    <name type="scientific">Lachnospira pectinoschiza</name>
    <dbReference type="NCBI Taxonomy" id="28052"/>
    <lineage>
        <taxon>Bacteria</taxon>
        <taxon>Bacillati</taxon>
        <taxon>Bacillota</taxon>
        <taxon>Clostridia</taxon>
        <taxon>Lachnospirales</taxon>
        <taxon>Lachnospiraceae</taxon>
        <taxon>Lachnospira</taxon>
    </lineage>
</organism>
<evidence type="ECO:0000313" key="2">
    <source>
        <dbReference type="EMBL" id="SDM84683.1"/>
    </source>
</evidence>
<dbReference type="RefSeq" id="WP_034245987.1">
    <property type="nucleotide sequence ID" value="NZ_FNHZ01000003.1"/>
</dbReference>
<sequence>MRKIKRLFELCFNFIFKNHEKLMTIQAVIVSAYYFKCIYKIPAKKLEERFGTRGVESPEKEDLENLKLAMHVGDRVARVTTKAPWETKCLCRAWTAQYLLKKRHVHSTMYLGIGKDETGKMVAHAWLRCGQVFVTGGDGSDYTTVAKFYV</sequence>
<evidence type="ECO:0000259" key="1">
    <source>
        <dbReference type="Pfam" id="PF13471"/>
    </source>
</evidence>
<dbReference type="Proteomes" id="UP000187651">
    <property type="component" value="Unassembled WGS sequence"/>
</dbReference>
<dbReference type="Pfam" id="PF13471">
    <property type="entry name" value="Transglut_core3"/>
    <property type="match status" value="1"/>
</dbReference>
<evidence type="ECO:0000313" key="3">
    <source>
        <dbReference type="Proteomes" id="UP000187651"/>
    </source>
</evidence>
<protein>
    <submittedName>
        <fullName evidence="2">Dihydroorotate oxidase B, electron transfer subunit</fullName>
    </submittedName>
</protein>
<dbReference type="NCBIfam" id="NF033537">
    <property type="entry name" value="lasso_biosyn_B2"/>
    <property type="match status" value="1"/>
</dbReference>
<name>A0A1G9WKA7_9FIRM</name>
<dbReference type="OrthoDB" id="9812122at2"/>
<dbReference type="AlphaFoldDB" id="A0A1G9WKA7"/>
<feature type="domain" description="Microcin J25-processing protein McjB C-terminal" evidence="1">
    <location>
        <begin position="55"/>
        <end position="143"/>
    </location>
</feature>
<dbReference type="EMBL" id="FNHZ01000003">
    <property type="protein sequence ID" value="SDM84683.1"/>
    <property type="molecule type" value="Genomic_DNA"/>
</dbReference>
<proteinExistence type="predicted"/>
<dbReference type="InterPro" id="IPR032708">
    <property type="entry name" value="McjB_C"/>
</dbReference>
<dbReference type="InterPro" id="IPR053521">
    <property type="entry name" value="McjB-like"/>
</dbReference>
<reference evidence="3" key="1">
    <citation type="submission" date="2016-10" db="EMBL/GenBank/DDBJ databases">
        <authorList>
            <person name="Varghese N."/>
            <person name="Submissions S."/>
        </authorList>
    </citation>
    <scope>NUCLEOTIDE SEQUENCE [LARGE SCALE GENOMIC DNA]</scope>
    <source>
        <strain evidence="3">M83</strain>
    </source>
</reference>
<gene>
    <name evidence="2" type="ORF">SAMN05216544_1235</name>
</gene>
<accession>A0A1G9WKA7</accession>
<keyword evidence="3" id="KW-1185">Reference proteome</keyword>